<feature type="compositionally biased region" description="Low complexity" evidence="10">
    <location>
        <begin position="205"/>
        <end position="216"/>
    </location>
</feature>
<feature type="region of interest" description="Disordered" evidence="10">
    <location>
        <begin position="198"/>
        <end position="219"/>
    </location>
</feature>
<feature type="domain" description="Ubiquitin-like" evidence="11">
    <location>
        <begin position="67"/>
        <end position="143"/>
    </location>
</feature>
<dbReference type="InterPro" id="IPR000626">
    <property type="entry name" value="Ubiquitin-like_dom"/>
</dbReference>
<dbReference type="InParanoid" id="K3X9T8"/>
<evidence type="ECO:0000256" key="1">
    <source>
        <dbReference type="ARBA" id="ARBA00004567"/>
    </source>
</evidence>
<evidence type="ECO:0000256" key="7">
    <source>
        <dbReference type="ARBA" id="ARBA00023010"/>
    </source>
</evidence>
<evidence type="ECO:0000256" key="4">
    <source>
        <dbReference type="ARBA" id="ARBA00022813"/>
    </source>
</evidence>
<dbReference type="Pfam" id="PF12110">
    <property type="entry name" value="Nup96"/>
    <property type="match status" value="1"/>
</dbReference>
<dbReference type="EnsemblProtists" id="PYU1_T013987">
    <property type="protein sequence ID" value="PYU1_T013987"/>
    <property type="gene ID" value="PYU1_G013958"/>
</dbReference>
<dbReference type="GO" id="GO:0003723">
    <property type="term" value="F:RNA binding"/>
    <property type="evidence" value="ECO:0007669"/>
    <property type="project" value="TreeGrafter"/>
</dbReference>
<dbReference type="SUPFAM" id="SSF82215">
    <property type="entry name" value="C-terminal autoproteolytic domain of nucleoporin nup98"/>
    <property type="match status" value="1"/>
</dbReference>
<keyword evidence="6" id="KW-0653">Protein transport</keyword>
<evidence type="ECO:0000259" key="12">
    <source>
        <dbReference type="PROSITE" id="PS51434"/>
    </source>
</evidence>
<dbReference type="Gene3D" id="1.25.40.690">
    <property type="match status" value="1"/>
</dbReference>
<evidence type="ECO:0000313" key="13">
    <source>
        <dbReference type="EnsemblProtists" id="PYU1_T013987"/>
    </source>
</evidence>
<dbReference type="STRING" id="431595.K3X9T8"/>
<dbReference type="Gene3D" id="3.10.20.90">
    <property type="entry name" value="Phosphatidylinositol 3-kinase Catalytic Subunit, Chain A, domain 1"/>
    <property type="match status" value="1"/>
</dbReference>
<name>K3X9T8_GLOUD</name>
<dbReference type="GO" id="GO:0000973">
    <property type="term" value="P:post-transcriptional tethering of RNA polymerase II gene DNA at nuclear periphery"/>
    <property type="evidence" value="ECO:0007669"/>
    <property type="project" value="TreeGrafter"/>
</dbReference>
<evidence type="ECO:0000256" key="10">
    <source>
        <dbReference type="SAM" id="MobiDB-lite"/>
    </source>
</evidence>
<dbReference type="InterPro" id="IPR007230">
    <property type="entry name" value="Nup98_auto-Pept-S59_dom"/>
</dbReference>
<dbReference type="GO" id="GO:0008139">
    <property type="term" value="F:nuclear localization sequence binding"/>
    <property type="evidence" value="ECO:0007669"/>
    <property type="project" value="TreeGrafter"/>
</dbReference>
<feature type="compositionally biased region" description="Basic and acidic residues" evidence="10">
    <location>
        <begin position="148"/>
        <end position="158"/>
    </location>
</feature>
<evidence type="ECO:0000256" key="3">
    <source>
        <dbReference type="ARBA" id="ARBA00022448"/>
    </source>
</evidence>
<dbReference type="InterPro" id="IPR037665">
    <property type="entry name" value="Nucleoporin_S59-like"/>
</dbReference>
<dbReference type="PANTHER" id="PTHR23198">
    <property type="entry name" value="NUCLEOPORIN"/>
    <property type="match status" value="1"/>
</dbReference>
<organism evidence="13 14">
    <name type="scientific">Globisporangium ultimum (strain ATCC 200006 / CBS 805.95 / DAOM BR144)</name>
    <name type="common">Pythium ultimum</name>
    <dbReference type="NCBI Taxonomy" id="431595"/>
    <lineage>
        <taxon>Eukaryota</taxon>
        <taxon>Sar</taxon>
        <taxon>Stramenopiles</taxon>
        <taxon>Oomycota</taxon>
        <taxon>Peronosporomycetes</taxon>
        <taxon>Pythiales</taxon>
        <taxon>Pythiaceae</taxon>
        <taxon>Globisporangium</taxon>
    </lineage>
</organism>
<keyword evidence="5" id="KW-0509">mRNA transport</keyword>
<dbReference type="PROSITE" id="PS51434">
    <property type="entry name" value="NUP_C"/>
    <property type="match status" value="1"/>
</dbReference>
<dbReference type="SUPFAM" id="SSF54236">
    <property type="entry name" value="Ubiquitin-like"/>
    <property type="match status" value="1"/>
</dbReference>
<feature type="compositionally biased region" description="Basic and acidic residues" evidence="10">
    <location>
        <begin position="166"/>
        <end position="178"/>
    </location>
</feature>
<keyword evidence="9" id="KW-0539">Nucleus</keyword>
<feature type="domain" description="Peptidase S59" evidence="12">
    <location>
        <begin position="222"/>
        <end position="352"/>
    </location>
</feature>
<keyword evidence="7" id="KW-0811">Translocation</keyword>
<reference evidence="14" key="1">
    <citation type="journal article" date="2010" name="Genome Biol.">
        <title>Genome sequence of the necrotrophic plant pathogen Pythium ultimum reveals original pathogenicity mechanisms and effector repertoire.</title>
        <authorList>
            <person name="Levesque C.A."/>
            <person name="Brouwer H."/>
            <person name="Cano L."/>
            <person name="Hamilton J.P."/>
            <person name="Holt C."/>
            <person name="Huitema E."/>
            <person name="Raffaele S."/>
            <person name="Robideau G.P."/>
            <person name="Thines M."/>
            <person name="Win J."/>
            <person name="Zerillo M.M."/>
            <person name="Beakes G.W."/>
            <person name="Boore J.L."/>
            <person name="Busam D."/>
            <person name="Dumas B."/>
            <person name="Ferriera S."/>
            <person name="Fuerstenberg S.I."/>
            <person name="Gachon C.M."/>
            <person name="Gaulin E."/>
            <person name="Govers F."/>
            <person name="Grenville-Briggs L."/>
            <person name="Horner N."/>
            <person name="Hostetler J."/>
            <person name="Jiang R.H."/>
            <person name="Johnson J."/>
            <person name="Krajaejun T."/>
            <person name="Lin H."/>
            <person name="Meijer H.J."/>
            <person name="Moore B."/>
            <person name="Morris P."/>
            <person name="Phuntmart V."/>
            <person name="Puiu D."/>
            <person name="Shetty J."/>
            <person name="Stajich J.E."/>
            <person name="Tripathy S."/>
            <person name="Wawra S."/>
            <person name="van West P."/>
            <person name="Whitty B.R."/>
            <person name="Coutinho P.M."/>
            <person name="Henrissat B."/>
            <person name="Martin F."/>
            <person name="Thomas P.D."/>
            <person name="Tyler B.M."/>
            <person name="De Vries R.P."/>
            <person name="Kamoun S."/>
            <person name="Yandell M."/>
            <person name="Tisserat N."/>
            <person name="Buell C.R."/>
        </authorList>
    </citation>
    <scope>NUCLEOTIDE SEQUENCE</scope>
    <source>
        <strain evidence="14">DAOM:BR144</strain>
    </source>
</reference>
<evidence type="ECO:0000259" key="11">
    <source>
        <dbReference type="PROSITE" id="PS50053"/>
    </source>
</evidence>
<dbReference type="GO" id="GO:0051028">
    <property type="term" value="P:mRNA transport"/>
    <property type="evidence" value="ECO:0007669"/>
    <property type="project" value="UniProtKB-KW"/>
</dbReference>
<dbReference type="Pfam" id="PF04096">
    <property type="entry name" value="Nucleoporin2"/>
    <property type="match status" value="1"/>
</dbReference>
<comment type="subcellular location">
    <subcellularLocation>
        <location evidence="1">Nucleus</location>
        <location evidence="1">Nuclear pore complex</location>
    </subcellularLocation>
</comment>
<dbReference type="HOGENOM" id="CLU_001192_0_0_1"/>
<protein>
    <recommendedName>
        <fullName evidence="15">Ubiquitin-like domain-containing protein</fullName>
    </recommendedName>
</protein>
<reference evidence="13" key="3">
    <citation type="submission" date="2015-02" db="UniProtKB">
        <authorList>
            <consortium name="EnsemblProtists"/>
        </authorList>
    </citation>
    <scope>IDENTIFICATION</scope>
    <source>
        <strain evidence="13">DAOM BR144</strain>
    </source>
</reference>
<evidence type="ECO:0000256" key="9">
    <source>
        <dbReference type="ARBA" id="ARBA00023242"/>
    </source>
</evidence>
<dbReference type="GO" id="GO:0006606">
    <property type="term" value="P:protein import into nucleus"/>
    <property type="evidence" value="ECO:0007669"/>
    <property type="project" value="TreeGrafter"/>
</dbReference>
<dbReference type="OMA" id="WSAMESQ"/>
<dbReference type="InterPro" id="IPR036903">
    <property type="entry name" value="Nup98_auto-Pept-S59_dom_sf"/>
</dbReference>
<accession>K3X9T8</accession>
<dbReference type="GO" id="GO:0034398">
    <property type="term" value="P:telomere tethering at nuclear periphery"/>
    <property type="evidence" value="ECO:0007669"/>
    <property type="project" value="TreeGrafter"/>
</dbReference>
<comment type="similarity">
    <text evidence="2">Belongs to the nucleoporin GLFG family.</text>
</comment>
<evidence type="ECO:0000256" key="2">
    <source>
        <dbReference type="ARBA" id="ARBA00008926"/>
    </source>
</evidence>
<dbReference type="GO" id="GO:0017056">
    <property type="term" value="F:structural constituent of nuclear pore"/>
    <property type="evidence" value="ECO:0007669"/>
    <property type="project" value="InterPro"/>
</dbReference>
<evidence type="ECO:0000256" key="5">
    <source>
        <dbReference type="ARBA" id="ARBA00022816"/>
    </source>
</evidence>
<proteinExistence type="inferred from homology"/>
<evidence type="ECO:0000256" key="8">
    <source>
        <dbReference type="ARBA" id="ARBA00023132"/>
    </source>
</evidence>
<dbReference type="Gene3D" id="3.30.1610.10">
    <property type="entry name" value="Peptidase S59, nucleoporin"/>
    <property type="match status" value="1"/>
</dbReference>
<keyword evidence="3" id="KW-0813">Transport</keyword>
<dbReference type="GO" id="GO:0044614">
    <property type="term" value="C:nuclear pore cytoplasmic filaments"/>
    <property type="evidence" value="ECO:0007669"/>
    <property type="project" value="TreeGrafter"/>
</dbReference>
<sequence length="1165" mass="129978">MTNSSFLHRCSAIRLLRSWLLIKRSKAEPIPRLVELAQGHDDRSDVNDVSSNSTRNRALKPDYDGNYPVLFRNLTNRKSFTLRLHGHSTIKNARNEVKQVLRSTTSKNAISDIELVWKGRIVQDSLTVEDLRLKEGDIVDVVVIEDHEQEEKKSEGDASHSSLLKKKQDSKTSEETSKAGKRFMSYDDFLAAAIREEDGATSQGASPRNRAPSSSSCPVLKNENYYTVPSYDSLQRLTDSELSQLEGFTVGCKGLGSVQWIGKTDVRHLNLDELVFFEKKEVIVYKDDDHKHELGTGLNKPAIVELLGIFPPRKSTSADAYKEKVKQRTNDIGATNAIFSSERAGILRKSAMCGSNAGVSNPKAVASFWNPDGLPSPSDEGYPTRADSSSIVEHAGESSFDLGFDEPEALAVPLKTSEVFPVDSALPLKPLGVDNDTMSALKGSKSTTYQMMLQVSGPKSTVVRNHVDAGMFMARSFRCSWGPNGELVNIGKLLSARNERFKERVAHRVCIEFPLKVSEEKKSLVKQGLELHYECSNRWRISGESKGLDFLAGEGTAAPSVCPSEYSLPSDDNLVRCLHKYVDYADTMVNKNPRSSFYQNSALLWRLVQALWGQEYGAAGSAGEFSRFYPLAARDDINESENLETFQTVDLRREAVSKWFEETLLSIYASGEATGEAESPSHGGVLRLICQHRIAEAAEMAMECGDFRLSTLISQALTYEGSDFRSLLLNQLSQWNEDGTIEYMEPELVLVYSLLAGSVEVFTAKEGKNMPWVVCLALFFWFNRGPATSLKSAVSAYMDAVTKSMASAPVSRFAEKKDDLLMEVMKLYIGDAVSLCNVLSPSGFMGGRFYHLDYELSWHLHSVLRAIGYKIDRKWESHIHQNFIRQLESMGMWEEAAYVALNISSPSERVDTCRGILFRNVDMLLGDAAKRESLCARLNIPPEWVSEALAIQAVSKNEYHEQIAHWMAAHRYEEAHLCLVTHVAPSCLFTGEKDMLFQLLSELEGGAMAISQWQSCVSGYAIGGGLLLEYLRLEKQDGLEVGREEEYLQRVLALSQQLSSIRDSSASNEKFDTIVKNEKLVARTSLASMIVSLATQAVQLQKILSYTQEQQGFSSPSNEAPLELRPEFLGNLSSLITGRETKFVESYRTTQLLNLCSTFLDWRSY</sequence>
<dbReference type="AlphaFoldDB" id="K3X9T8"/>
<evidence type="ECO:0008006" key="15">
    <source>
        <dbReference type="Google" id="ProtNLM"/>
    </source>
</evidence>
<dbReference type="InterPro" id="IPR021967">
    <property type="entry name" value="Nup98_C"/>
</dbReference>
<reference evidence="14" key="2">
    <citation type="submission" date="2010-04" db="EMBL/GenBank/DDBJ databases">
        <authorList>
            <person name="Buell R."/>
            <person name="Hamilton J."/>
            <person name="Hostetler J."/>
        </authorList>
    </citation>
    <scope>NUCLEOTIDE SEQUENCE [LARGE SCALE GENOMIC DNA]</scope>
    <source>
        <strain evidence="14">DAOM:BR144</strain>
    </source>
</reference>
<dbReference type="eggNOG" id="KOG0845">
    <property type="taxonomic scope" value="Eukaryota"/>
</dbReference>
<feature type="region of interest" description="Disordered" evidence="10">
    <location>
        <begin position="148"/>
        <end position="178"/>
    </location>
</feature>
<dbReference type="VEuPathDB" id="FungiDB:PYU1_G013958"/>
<dbReference type="GO" id="GO:0006405">
    <property type="term" value="P:RNA export from nucleus"/>
    <property type="evidence" value="ECO:0007669"/>
    <property type="project" value="TreeGrafter"/>
</dbReference>
<keyword evidence="8" id="KW-0906">Nuclear pore complex</keyword>
<evidence type="ECO:0000313" key="14">
    <source>
        <dbReference type="Proteomes" id="UP000019132"/>
    </source>
</evidence>
<dbReference type="Proteomes" id="UP000019132">
    <property type="component" value="Unassembled WGS sequence"/>
</dbReference>
<keyword evidence="14" id="KW-1185">Reference proteome</keyword>
<dbReference type="InterPro" id="IPR029071">
    <property type="entry name" value="Ubiquitin-like_domsf"/>
</dbReference>
<evidence type="ECO:0000256" key="6">
    <source>
        <dbReference type="ARBA" id="ARBA00022927"/>
    </source>
</evidence>
<dbReference type="PROSITE" id="PS50053">
    <property type="entry name" value="UBIQUITIN_2"/>
    <property type="match status" value="1"/>
</dbReference>
<dbReference type="EMBL" id="GL376578">
    <property type="status" value="NOT_ANNOTATED_CDS"/>
    <property type="molecule type" value="Genomic_DNA"/>
</dbReference>
<dbReference type="PANTHER" id="PTHR23198:SF6">
    <property type="entry name" value="NUCLEAR PORE COMPLEX PROTEIN NUP98-NUP96"/>
    <property type="match status" value="1"/>
</dbReference>
<keyword evidence="4" id="KW-0068">Autocatalytic cleavage</keyword>